<dbReference type="PANTHER" id="PTHR24305">
    <property type="entry name" value="CYTOCHROME P450"/>
    <property type="match status" value="1"/>
</dbReference>
<proteinExistence type="inferred from homology"/>
<evidence type="ECO:0000256" key="4">
    <source>
        <dbReference type="ARBA" id="ARBA00010617"/>
    </source>
</evidence>
<dbReference type="CDD" id="cd11069">
    <property type="entry name" value="CYP_FUM15-like"/>
    <property type="match status" value="1"/>
</dbReference>
<dbReference type="PRINTS" id="PR00385">
    <property type="entry name" value="P450"/>
</dbReference>
<dbReference type="EMBL" id="JARKIE010000219">
    <property type="protein sequence ID" value="KAJ7664860.1"/>
    <property type="molecule type" value="Genomic_DNA"/>
</dbReference>
<keyword evidence="8" id="KW-1133">Transmembrane helix</keyword>
<evidence type="ECO:0000256" key="3">
    <source>
        <dbReference type="ARBA" id="ARBA00004721"/>
    </source>
</evidence>
<keyword evidence="6" id="KW-0812">Transmembrane</keyword>
<evidence type="ECO:0000256" key="11">
    <source>
        <dbReference type="ARBA" id="ARBA00023033"/>
    </source>
</evidence>
<comment type="cofactor">
    <cofactor evidence="1 13">
        <name>heme</name>
        <dbReference type="ChEBI" id="CHEBI:30413"/>
    </cofactor>
</comment>
<dbReference type="GO" id="GO:0004497">
    <property type="term" value="F:monooxygenase activity"/>
    <property type="evidence" value="ECO:0007669"/>
    <property type="project" value="UniProtKB-KW"/>
</dbReference>
<accession>A0AAD7CUS6</accession>
<evidence type="ECO:0000313" key="14">
    <source>
        <dbReference type="EMBL" id="KAJ7664860.1"/>
    </source>
</evidence>
<reference evidence="14" key="1">
    <citation type="submission" date="2023-03" db="EMBL/GenBank/DDBJ databases">
        <title>Massive genome expansion in bonnet fungi (Mycena s.s.) driven by repeated elements and novel gene families across ecological guilds.</title>
        <authorList>
            <consortium name="Lawrence Berkeley National Laboratory"/>
            <person name="Harder C.B."/>
            <person name="Miyauchi S."/>
            <person name="Viragh M."/>
            <person name="Kuo A."/>
            <person name="Thoen E."/>
            <person name="Andreopoulos B."/>
            <person name="Lu D."/>
            <person name="Skrede I."/>
            <person name="Drula E."/>
            <person name="Henrissat B."/>
            <person name="Morin E."/>
            <person name="Kohler A."/>
            <person name="Barry K."/>
            <person name="LaButti K."/>
            <person name="Morin E."/>
            <person name="Salamov A."/>
            <person name="Lipzen A."/>
            <person name="Mereny Z."/>
            <person name="Hegedus B."/>
            <person name="Baldrian P."/>
            <person name="Stursova M."/>
            <person name="Weitz H."/>
            <person name="Taylor A."/>
            <person name="Grigoriev I.V."/>
            <person name="Nagy L.G."/>
            <person name="Martin F."/>
            <person name="Kauserud H."/>
        </authorList>
    </citation>
    <scope>NUCLEOTIDE SEQUENCE</scope>
    <source>
        <strain evidence="14">CBHHK067</strain>
    </source>
</reference>
<dbReference type="InterPro" id="IPR050121">
    <property type="entry name" value="Cytochrome_P450_monoxygenase"/>
</dbReference>
<keyword evidence="9" id="KW-0560">Oxidoreductase</keyword>
<dbReference type="Gene3D" id="1.10.630.10">
    <property type="entry name" value="Cytochrome P450"/>
    <property type="match status" value="1"/>
</dbReference>
<evidence type="ECO:0000256" key="13">
    <source>
        <dbReference type="PIRSR" id="PIRSR602403-1"/>
    </source>
</evidence>
<evidence type="ECO:0000256" key="10">
    <source>
        <dbReference type="ARBA" id="ARBA00023004"/>
    </source>
</evidence>
<evidence type="ECO:0000256" key="2">
    <source>
        <dbReference type="ARBA" id="ARBA00004370"/>
    </source>
</evidence>
<protein>
    <submittedName>
        <fullName evidence="14">Cytochrome P450</fullName>
    </submittedName>
</protein>
<comment type="pathway">
    <text evidence="3">Secondary metabolite biosynthesis; terpenoid biosynthesis.</text>
</comment>
<keyword evidence="5 13" id="KW-0349">Heme</keyword>
<evidence type="ECO:0000313" key="15">
    <source>
        <dbReference type="Proteomes" id="UP001221757"/>
    </source>
</evidence>
<comment type="subcellular location">
    <subcellularLocation>
        <location evidence="2">Membrane</location>
    </subcellularLocation>
</comment>
<sequence length="526" mass="58750">MLAQLFLSAFGTLLSYALFQLVKFLYDQYASPLRGMVGPRNPSLLLGHFKELEEDSMLTEKWKAQYGLNFQMKGLFSVRELYTADTKALSHIAVHTDTYQKPAFVRYHLAQIVGEGLLVVEGDDHRRQNPAFGVPQIRELTSVFVDKSHQLRDIWASEIAPAVGGSARIEVLSWVSKMTLDVIGQAGFNYQFNALDPAAKPSELNKVFSQIFHAPRSSLQKGLRLAQAIVPILRVLPVPWNRLLEQAQDGMARIGQELLEETRTSLESGVDTKRRDLLSLLLKGNAGEKIPLSDKELVSQLPAFFVAGHETTSTATAWALYALARNRGAQQKLRAELLTVDTEDPTLDELNALPYLESVIRETLRAHSPVAFTARVAMEDDVLPLRRPYLDRAGRAHESLRVSKGQVIHIPILDVNTDTEIWGDDAAEFRPERWEDVPDAATAVPGVWAHLFTFLAGPRNCIGFRFALAEMKALLFVLIRAFEFEMAVPEGDVGRTNTPVQRPMVLSEKATGAQMPLIVKPYREEA</sequence>
<keyword evidence="12" id="KW-0472">Membrane</keyword>
<keyword evidence="10 13" id="KW-0408">Iron</keyword>
<evidence type="ECO:0000256" key="1">
    <source>
        <dbReference type="ARBA" id="ARBA00001971"/>
    </source>
</evidence>
<comment type="caution">
    <text evidence="14">The sequence shown here is derived from an EMBL/GenBank/DDBJ whole genome shotgun (WGS) entry which is preliminary data.</text>
</comment>
<evidence type="ECO:0000256" key="5">
    <source>
        <dbReference type="ARBA" id="ARBA00022617"/>
    </source>
</evidence>
<dbReference type="GO" id="GO:0016705">
    <property type="term" value="F:oxidoreductase activity, acting on paired donors, with incorporation or reduction of molecular oxygen"/>
    <property type="evidence" value="ECO:0007669"/>
    <property type="project" value="InterPro"/>
</dbReference>
<organism evidence="14 15">
    <name type="scientific">Mycena rosella</name>
    <name type="common">Pink bonnet</name>
    <name type="synonym">Agaricus rosellus</name>
    <dbReference type="NCBI Taxonomy" id="1033263"/>
    <lineage>
        <taxon>Eukaryota</taxon>
        <taxon>Fungi</taxon>
        <taxon>Dikarya</taxon>
        <taxon>Basidiomycota</taxon>
        <taxon>Agaricomycotina</taxon>
        <taxon>Agaricomycetes</taxon>
        <taxon>Agaricomycetidae</taxon>
        <taxon>Agaricales</taxon>
        <taxon>Marasmiineae</taxon>
        <taxon>Mycenaceae</taxon>
        <taxon>Mycena</taxon>
    </lineage>
</organism>
<keyword evidence="7 13" id="KW-0479">Metal-binding</keyword>
<dbReference type="GO" id="GO:0005506">
    <property type="term" value="F:iron ion binding"/>
    <property type="evidence" value="ECO:0007669"/>
    <property type="project" value="InterPro"/>
</dbReference>
<name>A0AAD7CUS6_MYCRO</name>
<dbReference type="AlphaFoldDB" id="A0AAD7CUS6"/>
<dbReference type="SUPFAM" id="SSF48264">
    <property type="entry name" value="Cytochrome P450"/>
    <property type="match status" value="1"/>
</dbReference>
<evidence type="ECO:0000256" key="6">
    <source>
        <dbReference type="ARBA" id="ARBA00022692"/>
    </source>
</evidence>
<dbReference type="Pfam" id="PF00067">
    <property type="entry name" value="p450"/>
    <property type="match status" value="1"/>
</dbReference>
<dbReference type="InterPro" id="IPR001128">
    <property type="entry name" value="Cyt_P450"/>
</dbReference>
<evidence type="ECO:0000256" key="8">
    <source>
        <dbReference type="ARBA" id="ARBA00022989"/>
    </source>
</evidence>
<gene>
    <name evidence="14" type="ORF">B0H17DRAFT_1211124</name>
</gene>
<keyword evidence="11" id="KW-0503">Monooxygenase</keyword>
<dbReference type="Proteomes" id="UP001221757">
    <property type="component" value="Unassembled WGS sequence"/>
</dbReference>
<comment type="similarity">
    <text evidence="4">Belongs to the cytochrome P450 family.</text>
</comment>
<evidence type="ECO:0000256" key="12">
    <source>
        <dbReference type="ARBA" id="ARBA00023136"/>
    </source>
</evidence>
<dbReference type="PRINTS" id="PR00465">
    <property type="entry name" value="EP450IV"/>
</dbReference>
<dbReference type="InterPro" id="IPR036396">
    <property type="entry name" value="Cyt_P450_sf"/>
</dbReference>
<feature type="binding site" description="axial binding residue" evidence="13">
    <location>
        <position position="461"/>
    </location>
    <ligand>
        <name>heme</name>
        <dbReference type="ChEBI" id="CHEBI:30413"/>
    </ligand>
    <ligandPart>
        <name>Fe</name>
        <dbReference type="ChEBI" id="CHEBI:18248"/>
    </ligandPart>
</feature>
<dbReference type="InterPro" id="IPR002403">
    <property type="entry name" value="Cyt_P450_E_grp-IV"/>
</dbReference>
<evidence type="ECO:0000256" key="9">
    <source>
        <dbReference type="ARBA" id="ARBA00023002"/>
    </source>
</evidence>
<dbReference type="PANTHER" id="PTHR24305:SF166">
    <property type="entry name" value="CYTOCHROME P450 12A4, MITOCHONDRIAL-RELATED"/>
    <property type="match status" value="1"/>
</dbReference>
<dbReference type="GO" id="GO:0020037">
    <property type="term" value="F:heme binding"/>
    <property type="evidence" value="ECO:0007669"/>
    <property type="project" value="InterPro"/>
</dbReference>
<dbReference type="GO" id="GO:0016020">
    <property type="term" value="C:membrane"/>
    <property type="evidence" value="ECO:0007669"/>
    <property type="project" value="UniProtKB-SubCell"/>
</dbReference>
<evidence type="ECO:0000256" key="7">
    <source>
        <dbReference type="ARBA" id="ARBA00022723"/>
    </source>
</evidence>
<keyword evidence="15" id="KW-1185">Reference proteome</keyword>